<keyword evidence="2" id="KW-1133">Transmembrane helix</keyword>
<feature type="compositionally biased region" description="Polar residues" evidence="1">
    <location>
        <begin position="86"/>
        <end position="103"/>
    </location>
</feature>
<evidence type="ECO:0000259" key="3">
    <source>
        <dbReference type="PROSITE" id="PS51724"/>
    </source>
</evidence>
<evidence type="ECO:0000256" key="2">
    <source>
        <dbReference type="SAM" id="Phobius"/>
    </source>
</evidence>
<evidence type="ECO:0000313" key="4">
    <source>
        <dbReference type="EMBL" id="AKQ33713.1"/>
    </source>
</evidence>
<dbReference type="InterPro" id="IPR036680">
    <property type="entry name" value="SPOR-like_sf"/>
</dbReference>
<dbReference type="PANTHER" id="PTHR38687">
    <property type="entry name" value="CELL DIVISION PROTEIN DEDD-RELATED"/>
    <property type="match status" value="1"/>
</dbReference>
<feature type="transmembrane region" description="Helical" evidence="2">
    <location>
        <begin position="9"/>
        <end position="27"/>
    </location>
</feature>
<dbReference type="EMBL" id="CP011126">
    <property type="protein sequence ID" value="AKQ33713.1"/>
    <property type="molecule type" value="Genomic_DNA"/>
</dbReference>
<dbReference type="PROSITE" id="PS51724">
    <property type="entry name" value="SPOR"/>
    <property type="match status" value="1"/>
</dbReference>
<accession>A0ABM5UUQ7</accession>
<dbReference type="Pfam" id="PF05036">
    <property type="entry name" value="SPOR"/>
    <property type="match status" value="1"/>
</dbReference>
<organism evidence="4 5">
    <name type="scientific">Candidatus Coxiella mudrowiae</name>
    <dbReference type="NCBI Taxonomy" id="2054173"/>
    <lineage>
        <taxon>Bacteria</taxon>
        <taxon>Pseudomonadati</taxon>
        <taxon>Pseudomonadota</taxon>
        <taxon>Gammaproteobacteria</taxon>
        <taxon>Legionellales</taxon>
        <taxon>Coxiellaceae</taxon>
        <taxon>Coxiella</taxon>
    </lineage>
</organism>
<name>A0ABM5UUQ7_9COXI</name>
<dbReference type="InterPro" id="IPR007730">
    <property type="entry name" value="SPOR-like_dom"/>
</dbReference>
<protein>
    <submittedName>
        <fullName evidence="4">Cell division related protein</fullName>
    </submittedName>
</protein>
<dbReference type="InterPro" id="IPR052521">
    <property type="entry name" value="Cell_div_SPOR-domain"/>
</dbReference>
<evidence type="ECO:0000313" key="5">
    <source>
        <dbReference type="Proteomes" id="UP000063965"/>
    </source>
</evidence>
<keyword evidence="2" id="KW-0812">Transmembrane</keyword>
<dbReference type="SUPFAM" id="SSF110997">
    <property type="entry name" value="Sporulation related repeat"/>
    <property type="match status" value="1"/>
</dbReference>
<dbReference type="RefSeq" id="WP_048875345.1">
    <property type="nucleotide sequence ID" value="NZ_CP011126.1"/>
</dbReference>
<gene>
    <name evidence="4" type="primary">dedD</name>
    <name evidence="4" type="ORF">CleRT_10280</name>
</gene>
<dbReference type="PANTHER" id="PTHR38687:SF1">
    <property type="entry name" value="CELL DIVISION PROTEIN DEDD"/>
    <property type="match status" value="1"/>
</dbReference>
<keyword evidence="5" id="KW-1185">Reference proteome</keyword>
<sequence length="234" mass="25930">MEIKIKQRLIGVVVILSVGAIFLPLLFHNPHPTSSLSMVATVPKAPDKLEVQLQLSEPIMLEEKATSKAIPIPSKLITTESKEKTIPSTSQSADVPLSTVSSESPAKPKVVTISQTEVSSTQHHEFNVAEKSPEIKQKVAVKKPHSLANLLLSRTPKAWVIQVASFVNQDNAKRFLKQLQASGFDAYIRQSNEGKKVSRIFVGPLIDYAKIIQIQKELKQNLHLKGVIKRYKMV</sequence>
<dbReference type="Gene3D" id="3.30.70.1070">
    <property type="entry name" value="Sporulation related repeat"/>
    <property type="match status" value="1"/>
</dbReference>
<keyword evidence="2" id="KW-0472">Membrane</keyword>
<evidence type="ECO:0000256" key="1">
    <source>
        <dbReference type="SAM" id="MobiDB-lite"/>
    </source>
</evidence>
<dbReference type="Proteomes" id="UP000063965">
    <property type="component" value="Chromosome"/>
</dbReference>
<keyword evidence="4" id="KW-0131">Cell cycle</keyword>
<keyword evidence="4" id="KW-0132">Cell division</keyword>
<dbReference type="GO" id="GO:0051301">
    <property type="term" value="P:cell division"/>
    <property type="evidence" value="ECO:0007669"/>
    <property type="project" value="UniProtKB-KW"/>
</dbReference>
<feature type="region of interest" description="Disordered" evidence="1">
    <location>
        <begin position="81"/>
        <end position="103"/>
    </location>
</feature>
<feature type="domain" description="SPOR" evidence="3">
    <location>
        <begin position="153"/>
        <end position="231"/>
    </location>
</feature>
<proteinExistence type="predicted"/>
<reference evidence="4 5" key="1">
    <citation type="journal article" date="2015" name="Genome Biol. Evol.">
        <title>Distinctive Genome Reduction Rates Revealed by Genomic Analyses of Two Coxiella-Like Endosymbionts in Ticks.</title>
        <authorList>
            <person name="Gottlieb Y."/>
            <person name="Lalzar I."/>
            <person name="Klasson L."/>
        </authorList>
    </citation>
    <scope>NUCLEOTIDE SEQUENCE [LARGE SCALE GENOMIC DNA]</scope>
    <source>
        <strain evidence="4 5">CRt</strain>
    </source>
</reference>